<organism evidence="1 2">
    <name type="scientific">Gossypium arboreum</name>
    <name type="common">Tree cotton</name>
    <name type="synonym">Gossypium nanking</name>
    <dbReference type="NCBI Taxonomy" id="29729"/>
    <lineage>
        <taxon>Eukaryota</taxon>
        <taxon>Viridiplantae</taxon>
        <taxon>Streptophyta</taxon>
        <taxon>Embryophyta</taxon>
        <taxon>Tracheophyta</taxon>
        <taxon>Spermatophyta</taxon>
        <taxon>Magnoliopsida</taxon>
        <taxon>eudicotyledons</taxon>
        <taxon>Gunneridae</taxon>
        <taxon>Pentapetalae</taxon>
        <taxon>rosids</taxon>
        <taxon>malvids</taxon>
        <taxon>Malvales</taxon>
        <taxon>Malvaceae</taxon>
        <taxon>Malvoideae</taxon>
        <taxon>Gossypium</taxon>
    </lineage>
</organism>
<proteinExistence type="predicted"/>
<dbReference type="EMBL" id="JARKNE010000005">
    <property type="protein sequence ID" value="KAK5831775.1"/>
    <property type="molecule type" value="Genomic_DNA"/>
</dbReference>
<evidence type="ECO:0000313" key="1">
    <source>
        <dbReference type="EMBL" id="KAK5831775.1"/>
    </source>
</evidence>
<accession>A0ABR0PXL2</accession>
<evidence type="ECO:0000313" key="2">
    <source>
        <dbReference type="Proteomes" id="UP001358586"/>
    </source>
</evidence>
<dbReference type="PANTHER" id="PTHR33116:SF86">
    <property type="entry name" value="REVERSE TRANSCRIPTASE DOMAIN-CONTAINING PROTEIN"/>
    <property type="match status" value="1"/>
</dbReference>
<protein>
    <submittedName>
        <fullName evidence="1">Uncharacterized protein</fullName>
    </submittedName>
</protein>
<dbReference type="Proteomes" id="UP001358586">
    <property type="component" value="Chromosome 5"/>
</dbReference>
<comment type="caution">
    <text evidence="1">The sequence shown here is derived from an EMBL/GenBank/DDBJ whole genome shotgun (WGS) entry which is preliminary data.</text>
</comment>
<sequence>MDIENEYFLAKFQPIDDYAKVEYEGLPTIFFTCGKYGHTKELCVSLQLEISSGKDQSGATLAMEVSEGESAIYGPWMVVEKKIRRNSRSRNLSTVDFQDRGKSGIKGYLEGWKFIVQLRLKNWGNPTPKRNEQIGGARVDFELLNTNRDKPTENGPVGRLPTVIDFDNGAAGPTVSKTDMDCSVLSQPNGVLGPSSAEPILQNKEEESEGDGSNMQTKSNSSVPELFDIQVADSSGGLNSNRHTAISFNEEGTVGGDLIRKINVSPSGVSTLRSIDSKVIVPDPVEKVMSKLQNWEVRKLSFAGHVTLAQSVLLAIPNYFMQSMLVLKGVCDEIEKIARQFIWNLELLRLWLPDIMIKRIVSIPPPHLDGGVDKIIWARSASRSFSVRSPYWARVHRILMMMIGSPFGSTKAQREFVFFYGL</sequence>
<dbReference type="PANTHER" id="PTHR33116">
    <property type="entry name" value="REVERSE TRANSCRIPTASE ZINC-BINDING DOMAIN-CONTAINING PROTEIN-RELATED-RELATED"/>
    <property type="match status" value="1"/>
</dbReference>
<gene>
    <name evidence="1" type="ORF">PVK06_015574</name>
</gene>
<reference evidence="1 2" key="1">
    <citation type="submission" date="2023-03" db="EMBL/GenBank/DDBJ databases">
        <title>WGS of Gossypium arboreum.</title>
        <authorList>
            <person name="Yu D."/>
        </authorList>
    </citation>
    <scope>NUCLEOTIDE SEQUENCE [LARGE SCALE GENOMIC DNA]</scope>
    <source>
        <tissue evidence="1">Leaf</tissue>
    </source>
</reference>
<name>A0ABR0PXL2_GOSAR</name>
<keyword evidence="2" id="KW-1185">Reference proteome</keyword>